<evidence type="ECO:0000256" key="7">
    <source>
        <dbReference type="ARBA" id="ARBA00023136"/>
    </source>
</evidence>
<evidence type="ECO:0000256" key="5">
    <source>
        <dbReference type="ARBA" id="ARBA00022840"/>
    </source>
</evidence>
<dbReference type="InterPro" id="IPR050835">
    <property type="entry name" value="ABC_transporter_sub-D"/>
</dbReference>
<feature type="domain" description="ABC transmembrane type-1" evidence="10">
    <location>
        <begin position="41"/>
        <end position="328"/>
    </location>
</feature>
<dbReference type="PROSITE" id="PS00211">
    <property type="entry name" value="ABC_TRANSPORTER_1"/>
    <property type="match status" value="1"/>
</dbReference>
<keyword evidence="7 8" id="KW-0472">Membrane</keyword>
<dbReference type="GO" id="GO:0005524">
    <property type="term" value="F:ATP binding"/>
    <property type="evidence" value="ECO:0007669"/>
    <property type="project" value="UniProtKB-KW"/>
</dbReference>
<evidence type="ECO:0000259" key="9">
    <source>
        <dbReference type="PROSITE" id="PS50893"/>
    </source>
</evidence>
<dbReference type="Gene3D" id="3.40.50.300">
    <property type="entry name" value="P-loop containing nucleotide triphosphate hydrolases"/>
    <property type="match status" value="1"/>
</dbReference>
<keyword evidence="12" id="KW-1185">Reference proteome</keyword>
<evidence type="ECO:0000256" key="4">
    <source>
        <dbReference type="ARBA" id="ARBA00022741"/>
    </source>
</evidence>
<evidence type="ECO:0000256" key="3">
    <source>
        <dbReference type="ARBA" id="ARBA00022692"/>
    </source>
</evidence>
<organism evidence="11 12">
    <name type="scientific">Pectobacterium cacticida</name>
    <dbReference type="NCBI Taxonomy" id="69221"/>
    <lineage>
        <taxon>Bacteria</taxon>
        <taxon>Pseudomonadati</taxon>
        <taxon>Pseudomonadota</taxon>
        <taxon>Gammaproteobacteria</taxon>
        <taxon>Enterobacterales</taxon>
        <taxon>Pectobacteriaceae</taxon>
        <taxon>Pectobacterium</taxon>
    </lineage>
</organism>
<keyword evidence="4" id="KW-0547">Nucleotide-binding</keyword>
<dbReference type="InterPro" id="IPR011527">
    <property type="entry name" value="ABC1_TM_dom"/>
</dbReference>
<dbReference type="PROSITE" id="PS50929">
    <property type="entry name" value="ABC_TM1F"/>
    <property type="match status" value="1"/>
</dbReference>
<dbReference type="InterPro" id="IPR003593">
    <property type="entry name" value="AAA+_ATPase"/>
</dbReference>
<sequence>MKDSKTPEVNKKDYRISWLLLNRIWMLTHPFWRQKEHRRWWVLMCILLLMTPAFSAIGYWTANLTADMTNAIVARDRPQYTNLFWVIAIVSVLSFVVQMVMYYLSNVLNVRWRSWLTEWLVTRYLHRRTYYNITVHEDLDNPDQRIQGDVDPFVSTMTGIPLQIISQLMGLLTGGIIIASISQTMMWYVIAYAIISTLITLAMYTPMIRLNFNSTVAEADLRYGLLHVRDNAETVAFYRGEATEKQQIDRRLEIATNSKMAILVYQLKMSMINFGMGQLWNLAPFFLIAPLFFEHKIEYGAIAMATTAATQMMTALTTLSQFIPTIASMAPSAVRLAQIVERFDELDIQQDDPHKHTIRIQQGSAIALHDVSLETPGGEQTLTQHLSLTISPGQHLLIQGQTGVGKSSLLRAMAGLWQRGRGEITMPAIEDCFFLPQRPYMILADLRSQLLYPNTNRQVSDDVLQRCLERVNLSDLCDKYGDFDSVRDWGKVLSLGEQQRIGFARVLLAKSKFVFLDEATSAVDIDTERGLYQLLAETGTTYISVGHRPSITEFHKEILQLHSRGKWSLLRNTADANDPANHCKALTPLPNVAGN</sequence>
<evidence type="ECO:0000259" key="10">
    <source>
        <dbReference type="PROSITE" id="PS50929"/>
    </source>
</evidence>
<protein>
    <submittedName>
        <fullName evidence="11">ATP-binding cassette domain-containing protein</fullName>
    </submittedName>
</protein>
<feature type="transmembrane region" description="Helical" evidence="8">
    <location>
        <begin position="82"/>
        <end position="104"/>
    </location>
</feature>
<proteinExistence type="predicted"/>
<dbReference type="Gene3D" id="1.20.1560.10">
    <property type="entry name" value="ABC transporter type 1, transmembrane domain"/>
    <property type="match status" value="1"/>
</dbReference>
<dbReference type="PANTHER" id="PTHR11384">
    <property type="entry name" value="ATP-BINDING CASSETTE, SUB-FAMILY D MEMBER"/>
    <property type="match status" value="1"/>
</dbReference>
<name>A0ABZ2G8T4_9GAMM</name>
<dbReference type="InterPro" id="IPR027417">
    <property type="entry name" value="P-loop_NTPase"/>
</dbReference>
<comment type="subcellular location">
    <subcellularLocation>
        <location evidence="1">Cell membrane</location>
        <topology evidence="1">Multi-pass membrane protein</topology>
    </subcellularLocation>
</comment>
<dbReference type="PROSITE" id="PS00675">
    <property type="entry name" value="SIGMA54_INTERACT_1"/>
    <property type="match status" value="1"/>
</dbReference>
<dbReference type="Pfam" id="PF00005">
    <property type="entry name" value="ABC_tran"/>
    <property type="match status" value="1"/>
</dbReference>
<dbReference type="InterPro" id="IPR017871">
    <property type="entry name" value="ABC_transporter-like_CS"/>
</dbReference>
<dbReference type="CDD" id="cd03223">
    <property type="entry name" value="ABCD_peroxisomal_ALDP"/>
    <property type="match status" value="1"/>
</dbReference>
<evidence type="ECO:0000256" key="1">
    <source>
        <dbReference type="ARBA" id="ARBA00004651"/>
    </source>
</evidence>
<evidence type="ECO:0000256" key="6">
    <source>
        <dbReference type="ARBA" id="ARBA00022989"/>
    </source>
</evidence>
<dbReference type="PROSITE" id="PS50893">
    <property type="entry name" value="ABC_TRANSPORTER_2"/>
    <property type="match status" value="1"/>
</dbReference>
<keyword evidence="3 8" id="KW-0812">Transmembrane</keyword>
<feature type="transmembrane region" description="Helical" evidence="8">
    <location>
        <begin position="40"/>
        <end position="62"/>
    </location>
</feature>
<evidence type="ECO:0000313" key="11">
    <source>
        <dbReference type="EMBL" id="WWO38078.1"/>
    </source>
</evidence>
<dbReference type="InterPro" id="IPR003439">
    <property type="entry name" value="ABC_transporter-like_ATP-bd"/>
</dbReference>
<dbReference type="RefSeq" id="WP_264497872.1">
    <property type="nucleotide sequence ID" value="NZ_CP109947.1"/>
</dbReference>
<keyword evidence="6 8" id="KW-1133">Transmembrane helix</keyword>
<dbReference type="InterPro" id="IPR025662">
    <property type="entry name" value="Sigma_54_int_dom_ATP-bd_1"/>
</dbReference>
<dbReference type="InterPro" id="IPR036640">
    <property type="entry name" value="ABC1_TM_sf"/>
</dbReference>
<dbReference type="SMART" id="SM00382">
    <property type="entry name" value="AAA"/>
    <property type="match status" value="1"/>
</dbReference>
<evidence type="ECO:0000256" key="2">
    <source>
        <dbReference type="ARBA" id="ARBA00022448"/>
    </source>
</evidence>
<dbReference type="SUPFAM" id="SSF90123">
    <property type="entry name" value="ABC transporter transmembrane region"/>
    <property type="match status" value="1"/>
</dbReference>
<feature type="transmembrane region" description="Helical" evidence="8">
    <location>
        <begin position="160"/>
        <end position="179"/>
    </location>
</feature>
<reference evidence="11 12" key="1">
    <citation type="journal article" date="2024" name="Front. Plant Sci.">
        <title>Comprehensive phenomic and genomic studies of the species, Pectobacterium cacticida and proposal for reclassification as Alcorniella cacticida comb. nov.</title>
        <authorList>
            <person name="Jonca J."/>
            <person name="Pirhonen M."/>
            <person name="Waleron M.M."/>
            <person name="Gawor J."/>
            <person name="Mrozik A."/>
            <person name="Smoktunowicz M."/>
            <person name="Waleron K."/>
            <person name="Waleron M."/>
        </authorList>
    </citation>
    <scope>NUCLEOTIDE SEQUENCE [LARGE SCALE GENOMIC DNA]</scope>
    <source>
        <strain evidence="11 12">DPMP6</strain>
    </source>
</reference>
<keyword evidence="5 11" id="KW-0067">ATP-binding</keyword>
<accession>A0ABZ2G8T4</accession>
<dbReference type="Pfam" id="PF06472">
    <property type="entry name" value="ABC_membrane_2"/>
    <property type="match status" value="1"/>
</dbReference>
<feature type="transmembrane region" description="Helical" evidence="8">
    <location>
        <begin position="185"/>
        <end position="204"/>
    </location>
</feature>
<dbReference type="PANTHER" id="PTHR11384:SF59">
    <property type="entry name" value="LYSOSOMAL COBALAMIN TRANSPORTER ABCD4"/>
    <property type="match status" value="1"/>
</dbReference>
<evidence type="ECO:0000313" key="12">
    <source>
        <dbReference type="Proteomes" id="UP001379444"/>
    </source>
</evidence>
<dbReference type="Proteomes" id="UP001379444">
    <property type="component" value="Chromosome"/>
</dbReference>
<keyword evidence="2" id="KW-0813">Transport</keyword>
<feature type="domain" description="ABC transporter" evidence="9">
    <location>
        <begin position="366"/>
        <end position="588"/>
    </location>
</feature>
<dbReference type="EMBL" id="CP125967">
    <property type="protein sequence ID" value="WWO38078.1"/>
    <property type="molecule type" value="Genomic_DNA"/>
</dbReference>
<gene>
    <name evidence="11" type="ORF">QNA12_16430</name>
</gene>
<evidence type="ECO:0000256" key="8">
    <source>
        <dbReference type="SAM" id="Phobius"/>
    </source>
</evidence>
<dbReference type="SUPFAM" id="SSF52540">
    <property type="entry name" value="P-loop containing nucleoside triphosphate hydrolases"/>
    <property type="match status" value="1"/>
</dbReference>